<protein>
    <recommendedName>
        <fullName evidence="1">site-specific DNA-methyltransferase (adenine-specific)</fullName>
        <ecNumber evidence="1">2.1.1.72</ecNumber>
    </recommendedName>
</protein>
<comment type="catalytic activity">
    <reaction evidence="4">
        <text>a 2'-deoxyadenosine in DNA + S-adenosyl-L-methionine = an N(6)-methyl-2'-deoxyadenosine in DNA + S-adenosyl-L-homocysteine + H(+)</text>
        <dbReference type="Rhea" id="RHEA:15197"/>
        <dbReference type="Rhea" id="RHEA-COMP:12418"/>
        <dbReference type="Rhea" id="RHEA-COMP:12419"/>
        <dbReference type="ChEBI" id="CHEBI:15378"/>
        <dbReference type="ChEBI" id="CHEBI:57856"/>
        <dbReference type="ChEBI" id="CHEBI:59789"/>
        <dbReference type="ChEBI" id="CHEBI:90615"/>
        <dbReference type="ChEBI" id="CHEBI:90616"/>
        <dbReference type="EC" id="2.1.1.72"/>
    </reaction>
</comment>
<accession>A0A9X1IGN2</accession>
<proteinExistence type="predicted"/>
<name>A0A9X1IGN2_9PROT</name>
<dbReference type="InterPro" id="IPR050953">
    <property type="entry name" value="N4_N6_ade-DNA_methylase"/>
</dbReference>
<dbReference type="PANTHER" id="PTHR33841">
    <property type="entry name" value="DNA METHYLTRANSFERASE YEEA-RELATED"/>
    <property type="match status" value="1"/>
</dbReference>
<dbReference type="AlphaFoldDB" id="A0A9X1IGN2"/>
<dbReference type="GO" id="GO:0009007">
    <property type="term" value="F:site-specific DNA-methyltransferase (adenine-specific) activity"/>
    <property type="evidence" value="ECO:0007669"/>
    <property type="project" value="UniProtKB-EC"/>
</dbReference>
<keyword evidence="3" id="KW-0808">Transferase</keyword>
<comment type="caution">
    <text evidence="5">The sequence shown here is derived from an EMBL/GenBank/DDBJ whole genome shotgun (WGS) entry which is preliminary data.</text>
</comment>
<dbReference type="SUPFAM" id="SSF53335">
    <property type="entry name" value="S-adenosyl-L-methionine-dependent methyltransferases"/>
    <property type="match status" value="1"/>
</dbReference>
<evidence type="ECO:0000313" key="6">
    <source>
        <dbReference type="Proteomes" id="UP001139311"/>
    </source>
</evidence>
<dbReference type="EC" id="2.1.1.72" evidence="1"/>
<dbReference type="EMBL" id="JAJAQI010000032">
    <property type="protein sequence ID" value="MCB4823814.1"/>
    <property type="molecule type" value="Genomic_DNA"/>
</dbReference>
<dbReference type="RefSeq" id="WP_226610976.1">
    <property type="nucleotide sequence ID" value="NZ_JAJAQI010000032.1"/>
</dbReference>
<evidence type="ECO:0000313" key="5">
    <source>
        <dbReference type="EMBL" id="MCB4823814.1"/>
    </source>
</evidence>
<dbReference type="PANTHER" id="PTHR33841:SF1">
    <property type="entry name" value="DNA METHYLTRANSFERASE A"/>
    <property type="match status" value="1"/>
</dbReference>
<organism evidence="5 6">
    <name type="scientific">Roseicella aerolata</name>
    <dbReference type="NCBI Taxonomy" id="2883479"/>
    <lineage>
        <taxon>Bacteria</taxon>
        <taxon>Pseudomonadati</taxon>
        <taxon>Pseudomonadota</taxon>
        <taxon>Alphaproteobacteria</taxon>
        <taxon>Acetobacterales</taxon>
        <taxon>Roseomonadaceae</taxon>
        <taxon>Roseicella</taxon>
    </lineage>
</organism>
<evidence type="ECO:0000256" key="4">
    <source>
        <dbReference type="ARBA" id="ARBA00047942"/>
    </source>
</evidence>
<gene>
    <name evidence="5" type="ORF">LHA35_18955</name>
</gene>
<dbReference type="Gene3D" id="3.40.50.150">
    <property type="entry name" value="Vaccinia Virus protein VP39"/>
    <property type="match status" value="1"/>
</dbReference>
<evidence type="ECO:0000256" key="3">
    <source>
        <dbReference type="ARBA" id="ARBA00022679"/>
    </source>
</evidence>
<dbReference type="GO" id="GO:0032259">
    <property type="term" value="P:methylation"/>
    <property type="evidence" value="ECO:0007669"/>
    <property type="project" value="UniProtKB-KW"/>
</dbReference>
<dbReference type="InterPro" id="IPR029063">
    <property type="entry name" value="SAM-dependent_MTases_sf"/>
</dbReference>
<evidence type="ECO:0000256" key="1">
    <source>
        <dbReference type="ARBA" id="ARBA00011900"/>
    </source>
</evidence>
<evidence type="ECO:0000256" key="2">
    <source>
        <dbReference type="ARBA" id="ARBA00022603"/>
    </source>
</evidence>
<reference evidence="5" key="1">
    <citation type="submission" date="2021-10" db="EMBL/GenBank/DDBJ databases">
        <title>Roseicella aerolatum sp. nov., isolated from aerosols of e-waste dismantling site.</title>
        <authorList>
            <person name="Qin T."/>
        </authorList>
    </citation>
    <scope>NUCLEOTIDE SEQUENCE</scope>
    <source>
        <strain evidence="5">GB24</strain>
    </source>
</reference>
<keyword evidence="2" id="KW-0489">Methyltransferase</keyword>
<sequence>MTDLTREQRGALRTAISAARQEAEAAAADALRRLGVAEAEAPAHLDAEKRKQRNRLRAHARALGDARAANGTQAITRLTEQAAYVQWHRLLFARFLIERKLLREETGAPLSLNDCREIAFGEGVGADEWSVAAGFVAAMLPGVFPADDPVESLVLAPEHSRTLRQRLLGIDAAIFQADDSLGWTYQFWREAEKKAVNEAQVKIGAAELPAVTQLFTEPYMVRFLLHNTLGAWWAGKCLATAPALARGAADEAALRAACALPGYAWNYLRFVKSQDGTWRPAAGTFSGWPTKAKALAVLDPCCGSGHFLTEALSALAALRRAEEGLSSGEAVAAVLRDNLAGLEIDGRCVQIAAFNLALTGWRIGGPGTALPTPNVAWVGAPPPLPKTEFAALANGDAELRRGLEALHDLFRQAPLLGSLIEPVGGDLADPRRVARIEDSIATLVERMRGAEPERAEGVVAARGMADAAAILSRRWSLLITNVPFLGERRQNSQMKSEIGRRFAAAKADLSTTMLDRLRNLAEPACTVATVMPQSWMLQPSYQDLRRNILREDELNIIASLGPRAFETISGERVDVALCATSRSVSSDRHRFSSVNATAGRDSEAKAALLLEAPVTSQSQASQLGNPGQRIMLVALAGSTKKTLGDFAVTYQGVKSGDDERFVRYFWEMEAQRDGWRNMQTTVEKSLLYGGAMLQLWWGLDGSHLIRRREEGQRMAAQRRAVSVSQMSSLPSCILSAEVFDSNVSPIFVENESLIPAIYEFIISPEFYAAKQALETGMKANNGTLLQIPFDLPRWQSIAERKYPSGLPEPYSDDPTQWLFHGDPRHAPPGTELHVALARLAGYRWPAETDATMRLSTEARARIAEAAALPPADADGLVPLNPLLGGRGLADRLRAWCAAAWGKAWTAETEAALIAAACERARDKPPRSLTLDAWLRTHAARQHAKLFHDRPFLWWITDGRSDGFMAVVHYHRLTRDALSRLAFHVLGDHLARLGDDPRAEAARILQRKLEQIIEGDAPYDIFVRWKPLHEQPLGWDPDLDDGVRLNIRPFIEAGVLAHVPNGVHYRTDRGKDVASAPWYSVFNGERRNDHHTTLAEKRAARAARQDGRR</sequence>
<dbReference type="Proteomes" id="UP001139311">
    <property type="component" value="Unassembled WGS sequence"/>
</dbReference>
<keyword evidence="6" id="KW-1185">Reference proteome</keyword>